<evidence type="ECO:0000256" key="2">
    <source>
        <dbReference type="ARBA" id="ARBA00022638"/>
    </source>
</evidence>
<dbReference type="Gene3D" id="1.10.530.40">
    <property type="match status" value="1"/>
</dbReference>
<organism evidence="4 5">
    <name type="scientific">Paramagnetospirillum kuznetsovii</name>
    <dbReference type="NCBI Taxonomy" id="2053833"/>
    <lineage>
        <taxon>Bacteria</taxon>
        <taxon>Pseudomonadati</taxon>
        <taxon>Pseudomonadota</taxon>
        <taxon>Alphaproteobacteria</taxon>
        <taxon>Rhodospirillales</taxon>
        <taxon>Magnetospirillaceae</taxon>
        <taxon>Paramagnetospirillum</taxon>
    </lineage>
</organism>
<protein>
    <submittedName>
        <fullName evidence="4">Uncharacterized protein</fullName>
    </submittedName>
</protein>
<keyword evidence="1" id="KW-0929">Antimicrobial</keyword>
<reference evidence="4 5" key="1">
    <citation type="submission" date="2017-11" db="EMBL/GenBank/DDBJ databases">
        <title>Draft genome sequence of magnetotactic bacterium Magnetospirillum kuznetsovii LBB-42.</title>
        <authorList>
            <person name="Grouzdev D.S."/>
            <person name="Rysina M.S."/>
            <person name="Baslerov R.V."/>
            <person name="Koziaeva V."/>
        </authorList>
    </citation>
    <scope>NUCLEOTIDE SEQUENCE [LARGE SCALE GENOMIC DNA]</scope>
    <source>
        <strain evidence="4 5">LBB-42</strain>
    </source>
</reference>
<dbReference type="EMBL" id="PGTO01000001">
    <property type="protein sequence ID" value="RAU23798.1"/>
    <property type="molecule type" value="Genomic_DNA"/>
</dbReference>
<feature type="compositionally biased region" description="Basic and acidic residues" evidence="3">
    <location>
        <begin position="202"/>
        <end position="212"/>
    </location>
</feature>
<comment type="caution">
    <text evidence="4">The sequence shown here is derived from an EMBL/GenBank/DDBJ whole genome shotgun (WGS) entry which is preliminary data.</text>
</comment>
<name>A0A364P375_9PROT</name>
<dbReference type="InterPro" id="IPR023346">
    <property type="entry name" value="Lysozyme-like_dom_sf"/>
</dbReference>
<dbReference type="GO" id="GO:0031640">
    <property type="term" value="P:killing of cells of another organism"/>
    <property type="evidence" value="ECO:0007669"/>
    <property type="project" value="UniProtKB-KW"/>
</dbReference>
<gene>
    <name evidence="4" type="ORF">CU669_01540</name>
</gene>
<feature type="region of interest" description="Disordered" evidence="3">
    <location>
        <begin position="195"/>
        <end position="250"/>
    </location>
</feature>
<accession>A0A364P375</accession>
<dbReference type="Proteomes" id="UP000251075">
    <property type="component" value="Unassembled WGS sequence"/>
</dbReference>
<keyword evidence="2" id="KW-0081">Bacteriolytic enzyme</keyword>
<sequence length="540" mass="58735">MENIMDANLFQRMRQHIILNEGTSPASYRDSAGLLTAGYGFKVDNADTFAKLPFQVRDGQSGEMRPATEDEKRAEFDRINSLPQKQLDGEVKDGKAFILTKSDMDSKLASEIAAREAKIKTEVGAANWERLSDGQKTAVLDVHYANGSLAEFPKLKQAIKDGNAEVIGKNVDFHSKDDQERWTYNTKRLARNRAEAQGISEADAKRSVDADLKNGNLRPGYKPSDKTSDASDMDQNPSIGGLANEAEQTASADPRIAALRERAAAPILDPARSVLLKPVENWTEGEMKDVLRSAGEDFTGWKSGDPLKAHLYERVQDWHTTHYGDGEQQYDGGKPVEPRAIRPIPDESFAPVTPQGEDLWQASARMGDTLAKAAERDGYGKAVKGLQRGLNLLNDANPLPERSPAWGDYTKQPPLAEDGDYGPKTDFALKDVLSRHGAAKADDAMALGRFDIFAKEAKAKGSADGLDQATKDVFGPLYNGSDAPNGVLQATLNKLGGNGGPPLTEDNWIGPKTTESFAQVMDTTDPTDFTRSLGSNLGLL</sequence>
<dbReference type="GO" id="GO:0042742">
    <property type="term" value="P:defense response to bacterium"/>
    <property type="evidence" value="ECO:0007669"/>
    <property type="project" value="UniProtKB-KW"/>
</dbReference>
<dbReference type="GO" id="GO:0003796">
    <property type="term" value="F:lysozyme activity"/>
    <property type="evidence" value="ECO:0007669"/>
    <property type="project" value="InterPro"/>
</dbReference>
<proteinExistence type="predicted"/>
<dbReference type="AlphaFoldDB" id="A0A364P375"/>
<dbReference type="InterPro" id="IPR023347">
    <property type="entry name" value="Lysozyme_dom_sf"/>
</dbReference>
<evidence type="ECO:0000313" key="5">
    <source>
        <dbReference type="Proteomes" id="UP000251075"/>
    </source>
</evidence>
<evidence type="ECO:0000313" key="4">
    <source>
        <dbReference type="EMBL" id="RAU23798.1"/>
    </source>
</evidence>
<keyword evidence="5" id="KW-1185">Reference proteome</keyword>
<evidence type="ECO:0000256" key="1">
    <source>
        <dbReference type="ARBA" id="ARBA00022529"/>
    </source>
</evidence>
<dbReference type="SUPFAM" id="SSF53955">
    <property type="entry name" value="Lysozyme-like"/>
    <property type="match status" value="1"/>
</dbReference>
<evidence type="ECO:0000256" key="3">
    <source>
        <dbReference type="SAM" id="MobiDB-lite"/>
    </source>
</evidence>